<evidence type="ECO:0000313" key="1">
    <source>
        <dbReference type="EMBL" id="KRY98126.1"/>
    </source>
</evidence>
<protein>
    <submittedName>
        <fullName evidence="1">Uncharacterized protein</fullName>
    </submittedName>
</protein>
<proteinExistence type="predicted"/>
<comment type="caution">
    <text evidence="1">The sequence shown here is derived from an EMBL/GenBank/DDBJ whole genome shotgun (WGS) entry which is preliminary data.</text>
</comment>
<dbReference type="AlphaFoldDB" id="A0A0V1GIY9"/>
<dbReference type="Proteomes" id="UP000054826">
    <property type="component" value="Unassembled WGS sequence"/>
</dbReference>
<dbReference type="EMBL" id="JYDV01002184">
    <property type="protein sequence ID" value="KRY98126.1"/>
    <property type="molecule type" value="Genomic_DNA"/>
</dbReference>
<accession>A0A0V1GIY9</accession>
<sequence>MSAKHYFNSVDIKFLLHEKYRSILIKEIFQFDRFLEIYKTS</sequence>
<name>A0A0V1GIY9_TRIPS</name>
<evidence type="ECO:0000313" key="2">
    <source>
        <dbReference type="Proteomes" id="UP000054826"/>
    </source>
</evidence>
<reference evidence="1 2" key="1">
    <citation type="submission" date="2015-01" db="EMBL/GenBank/DDBJ databases">
        <title>Evolution of Trichinella species and genotypes.</title>
        <authorList>
            <person name="Korhonen P.K."/>
            <person name="Edoardo P."/>
            <person name="Giuseppe L.R."/>
            <person name="Gasser R.B."/>
        </authorList>
    </citation>
    <scope>NUCLEOTIDE SEQUENCE [LARGE SCALE GENOMIC DNA]</scope>
    <source>
        <strain evidence="1">ISS176</strain>
    </source>
</reference>
<gene>
    <name evidence="1" type="ORF">T4C_2918</name>
</gene>
<organism evidence="1 2">
    <name type="scientific">Trichinella pseudospiralis</name>
    <name type="common">Parasitic roundworm</name>
    <dbReference type="NCBI Taxonomy" id="6337"/>
    <lineage>
        <taxon>Eukaryota</taxon>
        <taxon>Metazoa</taxon>
        <taxon>Ecdysozoa</taxon>
        <taxon>Nematoda</taxon>
        <taxon>Enoplea</taxon>
        <taxon>Dorylaimia</taxon>
        <taxon>Trichinellida</taxon>
        <taxon>Trichinellidae</taxon>
        <taxon>Trichinella</taxon>
    </lineage>
</organism>